<comment type="similarity">
    <text evidence="10">Belongs to the ELO family.</text>
</comment>
<dbReference type="GO" id="GO:0019367">
    <property type="term" value="P:fatty acid elongation, saturated fatty acid"/>
    <property type="evidence" value="ECO:0007669"/>
    <property type="project" value="TreeGrafter"/>
</dbReference>
<feature type="transmembrane region" description="Helical" evidence="10">
    <location>
        <begin position="122"/>
        <end position="141"/>
    </location>
</feature>
<dbReference type="AlphaFoldDB" id="U3MZE3"/>
<dbReference type="PANTHER" id="PTHR11157:SF126">
    <property type="entry name" value="ELONGATION OF VERY LONG CHAIN FATTY ACIDS PROTEIN"/>
    <property type="match status" value="1"/>
</dbReference>
<keyword evidence="6 10" id="KW-1133">Transmembrane helix</keyword>
<dbReference type="GO" id="GO:0042761">
    <property type="term" value="P:very long-chain fatty acid biosynthetic process"/>
    <property type="evidence" value="ECO:0007669"/>
    <property type="project" value="TreeGrafter"/>
</dbReference>
<evidence type="ECO:0000313" key="12">
    <source>
        <dbReference type="EMBL" id="AGW22128.1"/>
    </source>
</evidence>
<feature type="region of interest" description="Disordered" evidence="11">
    <location>
        <begin position="281"/>
        <end position="307"/>
    </location>
</feature>
<keyword evidence="9 10" id="KW-0275">Fatty acid biosynthesis</keyword>
<reference evidence="12" key="1">
    <citation type="journal article" date="2013" name="Aquaculture">
        <title>Cloning and functional characterization of a polyunsaturated fatty acid elongase in a marine bivalve noble scallop Chlamys nobilis Reeve.</title>
        <authorList>
            <person name="Liu H."/>
            <person name="Zheng H."/>
            <person name="Wang S."/>
            <person name="Wang Y."/>
            <person name="Li S."/>
            <person name="Liu W."/>
            <person name="Zhang G."/>
        </authorList>
    </citation>
    <scope>NUCLEOTIDE SEQUENCE</scope>
</reference>
<dbReference type="GO" id="GO:0005789">
    <property type="term" value="C:endoplasmic reticulum membrane"/>
    <property type="evidence" value="ECO:0007669"/>
    <property type="project" value="TreeGrafter"/>
</dbReference>
<evidence type="ECO:0000256" key="5">
    <source>
        <dbReference type="ARBA" id="ARBA00022832"/>
    </source>
</evidence>
<accession>U3MZE3</accession>
<gene>
    <name evidence="12" type="primary">Elovl</name>
</gene>
<keyword evidence="8 10" id="KW-0472">Membrane</keyword>
<feature type="transmembrane region" description="Helical" evidence="10">
    <location>
        <begin position="176"/>
        <end position="198"/>
    </location>
</feature>
<evidence type="ECO:0000256" key="8">
    <source>
        <dbReference type="ARBA" id="ARBA00023136"/>
    </source>
</evidence>
<keyword evidence="7 10" id="KW-0443">Lipid metabolism</keyword>
<sequence length="307" mass="36078">MYNNSIVSSILLAYEEGKATRDPRTRHWLLLDDNPLHVWIITALYIAFATIGPKVMQNRKPFNLQTFMVVYNFGLVFMSLYMMIEIIASAYDIGYFNEDPWCCTYNQNTPKNPKELRIAKVFWWYFFSKLLEFMDTVLMVLRKKNDQITFLHVYHHSSMFNIWWWVTTYLPGGQSWFSSSLNCSVHVVMYLYYALAAIPSMRSKLWWKKYITKYQLVQFVLILYHTLQTTYTGCDYPMWGQYLLTGYMISMLVLFGNFYLNAYIKRRRVGLAKKSEDSTNGVINNGVHKTNGHSNGHSNGRTGVVSR</sequence>
<dbReference type="PROSITE" id="PS01188">
    <property type="entry name" value="ELO"/>
    <property type="match status" value="1"/>
</dbReference>
<keyword evidence="4 10" id="KW-0812">Transmembrane</keyword>
<protein>
    <recommendedName>
        <fullName evidence="10">Elongation of very long chain fatty acids protein</fullName>
        <ecNumber evidence="10">2.3.1.199</ecNumber>
    </recommendedName>
    <alternativeName>
        <fullName evidence="10">Very-long-chain 3-oxoacyl-CoA synthase</fullName>
    </alternativeName>
</protein>
<proteinExistence type="evidence at transcript level"/>
<dbReference type="GO" id="GO:0034626">
    <property type="term" value="P:fatty acid elongation, polyunsaturated fatty acid"/>
    <property type="evidence" value="ECO:0007669"/>
    <property type="project" value="TreeGrafter"/>
</dbReference>
<dbReference type="GO" id="GO:0030148">
    <property type="term" value="P:sphingolipid biosynthetic process"/>
    <property type="evidence" value="ECO:0007669"/>
    <property type="project" value="TreeGrafter"/>
</dbReference>
<dbReference type="Pfam" id="PF01151">
    <property type="entry name" value="ELO"/>
    <property type="match status" value="1"/>
</dbReference>
<organism evidence="12">
    <name type="scientific">Mimachlamys nobilis</name>
    <name type="common">Noble scallop</name>
    <name type="synonym">Chlamys nobilis</name>
    <dbReference type="NCBI Taxonomy" id="106276"/>
    <lineage>
        <taxon>Eukaryota</taxon>
        <taxon>Metazoa</taxon>
        <taxon>Spiralia</taxon>
        <taxon>Lophotrochozoa</taxon>
        <taxon>Mollusca</taxon>
        <taxon>Bivalvia</taxon>
        <taxon>Autobranchia</taxon>
        <taxon>Pteriomorphia</taxon>
        <taxon>Pectinida</taxon>
        <taxon>Pectinoidea</taxon>
        <taxon>Pectinidae</taxon>
        <taxon>Mimachlamys</taxon>
    </lineage>
</organism>
<dbReference type="PANTHER" id="PTHR11157">
    <property type="entry name" value="FATTY ACID ACYL TRANSFERASE-RELATED"/>
    <property type="match status" value="1"/>
</dbReference>
<evidence type="ECO:0000256" key="3">
    <source>
        <dbReference type="ARBA" id="ARBA00022679"/>
    </source>
</evidence>
<feature type="transmembrane region" description="Helical" evidence="10">
    <location>
        <begin position="210"/>
        <end position="227"/>
    </location>
</feature>
<evidence type="ECO:0000256" key="11">
    <source>
        <dbReference type="SAM" id="MobiDB-lite"/>
    </source>
</evidence>
<dbReference type="GO" id="GO:0009922">
    <property type="term" value="F:fatty acid elongase activity"/>
    <property type="evidence" value="ECO:0007669"/>
    <property type="project" value="UniProtKB-EC"/>
</dbReference>
<name>U3MZE3_MIMNO</name>
<keyword evidence="3 10" id="KW-0808">Transferase</keyword>
<feature type="transmembrane region" description="Helical" evidence="10">
    <location>
        <begin position="36"/>
        <end position="56"/>
    </location>
</feature>
<comment type="catalytic activity">
    <reaction evidence="10">
        <text>a very-long-chain acyl-CoA + malonyl-CoA + H(+) = a very-long-chain 3-oxoacyl-CoA + CO2 + CoA</text>
        <dbReference type="Rhea" id="RHEA:32727"/>
        <dbReference type="ChEBI" id="CHEBI:15378"/>
        <dbReference type="ChEBI" id="CHEBI:16526"/>
        <dbReference type="ChEBI" id="CHEBI:57287"/>
        <dbReference type="ChEBI" id="CHEBI:57384"/>
        <dbReference type="ChEBI" id="CHEBI:90725"/>
        <dbReference type="ChEBI" id="CHEBI:90736"/>
        <dbReference type="EC" id="2.3.1.199"/>
    </reaction>
</comment>
<comment type="subcellular location">
    <subcellularLocation>
        <location evidence="1">Membrane</location>
        <topology evidence="1">Multi-pass membrane protein</topology>
    </subcellularLocation>
</comment>
<evidence type="ECO:0000256" key="7">
    <source>
        <dbReference type="ARBA" id="ARBA00023098"/>
    </source>
</evidence>
<feature type="transmembrane region" description="Helical" evidence="10">
    <location>
        <begin position="239"/>
        <end position="260"/>
    </location>
</feature>
<dbReference type="EMBL" id="KF245423">
    <property type="protein sequence ID" value="AGW22128.1"/>
    <property type="molecule type" value="mRNA"/>
</dbReference>
<dbReference type="GO" id="GO:0034625">
    <property type="term" value="P:fatty acid elongation, monounsaturated fatty acid"/>
    <property type="evidence" value="ECO:0007669"/>
    <property type="project" value="TreeGrafter"/>
</dbReference>
<evidence type="ECO:0000256" key="9">
    <source>
        <dbReference type="ARBA" id="ARBA00023160"/>
    </source>
</evidence>
<evidence type="ECO:0000256" key="1">
    <source>
        <dbReference type="ARBA" id="ARBA00004141"/>
    </source>
</evidence>
<evidence type="ECO:0000256" key="6">
    <source>
        <dbReference type="ARBA" id="ARBA00022989"/>
    </source>
</evidence>
<feature type="transmembrane region" description="Helical" evidence="10">
    <location>
        <begin position="68"/>
        <end position="91"/>
    </location>
</feature>
<evidence type="ECO:0000256" key="2">
    <source>
        <dbReference type="ARBA" id="ARBA00022516"/>
    </source>
</evidence>
<dbReference type="EC" id="2.3.1.199" evidence="10"/>
<evidence type="ECO:0000256" key="10">
    <source>
        <dbReference type="RuleBase" id="RU361115"/>
    </source>
</evidence>
<dbReference type="InterPro" id="IPR002076">
    <property type="entry name" value="ELO_fam"/>
</dbReference>
<dbReference type="InterPro" id="IPR030457">
    <property type="entry name" value="ELO_CS"/>
</dbReference>
<keyword evidence="5 10" id="KW-0276">Fatty acid metabolism</keyword>
<feature type="compositionally biased region" description="Polar residues" evidence="11">
    <location>
        <begin position="292"/>
        <end position="301"/>
    </location>
</feature>
<keyword evidence="2 10" id="KW-0444">Lipid biosynthesis</keyword>
<feature type="transmembrane region" description="Helical" evidence="10">
    <location>
        <begin position="153"/>
        <end position="170"/>
    </location>
</feature>
<evidence type="ECO:0000256" key="4">
    <source>
        <dbReference type="ARBA" id="ARBA00022692"/>
    </source>
</evidence>